<organism evidence="1 2">
    <name type="scientific">Fusarium torreyae</name>
    <dbReference type="NCBI Taxonomy" id="1237075"/>
    <lineage>
        <taxon>Eukaryota</taxon>
        <taxon>Fungi</taxon>
        <taxon>Dikarya</taxon>
        <taxon>Ascomycota</taxon>
        <taxon>Pezizomycotina</taxon>
        <taxon>Sordariomycetes</taxon>
        <taxon>Hypocreomycetidae</taxon>
        <taxon>Hypocreales</taxon>
        <taxon>Nectriaceae</taxon>
        <taxon>Fusarium</taxon>
    </lineage>
</organism>
<evidence type="ECO:0000313" key="1">
    <source>
        <dbReference type="EMBL" id="KAJ4248138.1"/>
    </source>
</evidence>
<dbReference type="Proteomes" id="UP001152049">
    <property type="component" value="Unassembled WGS sequence"/>
</dbReference>
<dbReference type="AlphaFoldDB" id="A0A9W8VB11"/>
<proteinExistence type="predicted"/>
<accession>A0A9W8VB11</accession>
<gene>
    <name evidence="1" type="ORF">NW762_012908</name>
</gene>
<dbReference type="EMBL" id="JAOQAZ010000037">
    <property type="protein sequence ID" value="KAJ4248138.1"/>
    <property type="molecule type" value="Genomic_DNA"/>
</dbReference>
<protein>
    <submittedName>
        <fullName evidence="1">Uncharacterized protein</fullName>
    </submittedName>
</protein>
<keyword evidence="2" id="KW-1185">Reference proteome</keyword>
<name>A0A9W8VB11_9HYPO</name>
<reference evidence="1" key="1">
    <citation type="submission" date="2022-09" db="EMBL/GenBank/DDBJ databases">
        <title>Fusarium specimens isolated from Avocado Roots.</title>
        <authorList>
            <person name="Stajich J."/>
            <person name="Roper C."/>
            <person name="Heimlech-Rivalta G."/>
        </authorList>
    </citation>
    <scope>NUCLEOTIDE SEQUENCE</scope>
    <source>
        <strain evidence="1">CF00136</strain>
    </source>
</reference>
<sequence length="287" mass="31895">MDNISTDKDIQVEYAPYIFADMDAIKTQVEVFIVYQGCARTWVESEVLKLLPTDPQPVDLNLVSSSNPLFAEYDPLNGNAFSMVDTLKGKGDVSSEPTTVKQATVSCYVYGWYALEGEDLLGSLDHKMKPSVTRGQHLAALKMQLDQKDKSTAQGVADWKESLELAQLTCHGAMCNVEWQKTERPKHMPADDFFEKSQSRCSSGCRDHANGVVAPIHQGHTKLSSSDNEDDIKKVMQDLQSIEKLLHARDDGVDAQVDADDKAYNWNYANSSGSLYYLLAQGSNDKK</sequence>
<evidence type="ECO:0000313" key="2">
    <source>
        <dbReference type="Proteomes" id="UP001152049"/>
    </source>
</evidence>
<dbReference type="OrthoDB" id="2992173at2759"/>
<comment type="caution">
    <text evidence="1">The sequence shown here is derived from an EMBL/GenBank/DDBJ whole genome shotgun (WGS) entry which is preliminary data.</text>
</comment>